<reference evidence="1 2" key="3">
    <citation type="submission" date="2023-06" db="EMBL/GenBank/DDBJ databases">
        <authorList>
            <person name="Zeman M."/>
            <person name="Kubasova T."/>
            <person name="Jahodarova E."/>
            <person name="Nykrynova M."/>
            <person name="Rychlik I."/>
        </authorList>
    </citation>
    <scope>NUCLEOTIDE SEQUENCE [LARGE SCALE GENOMIC DNA]</scope>
    <source>
        <strain evidence="1 2">153_Feed</strain>
    </source>
</reference>
<organism evidence="1 2">
    <name type="scientific">Thermophilibacter provencensis</name>
    <dbReference type="NCBI Taxonomy" id="1852386"/>
    <lineage>
        <taxon>Bacteria</taxon>
        <taxon>Bacillati</taxon>
        <taxon>Actinomycetota</taxon>
        <taxon>Coriobacteriia</taxon>
        <taxon>Coriobacteriales</taxon>
        <taxon>Atopobiaceae</taxon>
        <taxon>Thermophilibacter</taxon>
    </lineage>
</organism>
<evidence type="ECO:0008006" key="3">
    <source>
        <dbReference type="Google" id="ProtNLM"/>
    </source>
</evidence>
<reference evidence="1 2" key="1">
    <citation type="submission" date="2023-06" db="EMBL/GenBank/DDBJ databases">
        <title>Identification and characterization of horizontal gene transfer across gut microbiota members of farm animals based on homology search.</title>
        <authorList>
            <person name="Schwarzerova J."/>
            <person name="Nykrynova M."/>
            <person name="Jureckova K."/>
            <person name="Cejkova D."/>
            <person name="Rychlik I."/>
        </authorList>
    </citation>
    <scope>NUCLEOTIDE SEQUENCE [LARGE SCALE GENOMIC DNA]</scope>
    <source>
        <strain evidence="1 2">153_Feed</strain>
    </source>
</reference>
<name>A0ABT7V307_9ACTN</name>
<evidence type="ECO:0000313" key="1">
    <source>
        <dbReference type="EMBL" id="MDM8270979.1"/>
    </source>
</evidence>
<evidence type="ECO:0000313" key="2">
    <source>
        <dbReference type="Proteomes" id="UP001529256"/>
    </source>
</evidence>
<dbReference type="RefSeq" id="WP_289511071.1">
    <property type="nucleotide sequence ID" value="NZ_JAUDEA010000005.1"/>
</dbReference>
<dbReference type="EMBL" id="JAUDEA010000005">
    <property type="protein sequence ID" value="MDM8270979.1"/>
    <property type="molecule type" value="Genomic_DNA"/>
</dbReference>
<sequence>MDAFFSHITALEILRRWDSGRLLRSATFVPDELIPKRMPSVAEVERITANVRQLAGATLPLHMIVSSDAGRHRSKLAVAHIALKRYPENSHVRLTPNVACASPELVALQMTEYATETELLMLVDELCGYYGIQPIAKSGLVKREEPLTSVSRISSFLDELGPVRGTRKLRRVLQHARDRSGSPQESRTCHRFELDMRHGGYDIKVVGLNDPVAVERAGAILGEAAQRIRKPDIILLAPDHAGDAPTPFKAVAVDYQGAYHRDEQQESKDINRRNELLARDIKDYEIAKEHYDDIAYLDWLARCIRHDLGLPEPVLTEQESRLWAERKAGLNARLARADGLHWTNRDPPLVMSGARDFDGETVGAGTLSPAVAQ</sequence>
<keyword evidence="2" id="KW-1185">Reference proteome</keyword>
<reference evidence="2" key="2">
    <citation type="submission" date="2023-06" db="EMBL/GenBank/DDBJ databases">
        <title>Identification and characterization of horizontal gene transfer across gut microbiota members of farm animals based on homology search.</title>
        <authorList>
            <person name="Zeman M."/>
            <person name="Kubasova T."/>
            <person name="Jahodarova E."/>
            <person name="Nykrynova M."/>
            <person name="Rychlik I."/>
        </authorList>
    </citation>
    <scope>NUCLEOTIDE SEQUENCE [LARGE SCALE GENOMIC DNA]</scope>
    <source>
        <strain evidence="2">153_Feed</strain>
    </source>
</reference>
<comment type="caution">
    <text evidence="1">The sequence shown here is derived from an EMBL/GenBank/DDBJ whole genome shotgun (WGS) entry which is preliminary data.</text>
</comment>
<proteinExistence type="predicted"/>
<dbReference type="Proteomes" id="UP001529256">
    <property type="component" value="Unassembled WGS sequence"/>
</dbReference>
<gene>
    <name evidence="1" type="ORF">QUW25_04750</name>
</gene>
<protein>
    <recommendedName>
        <fullName evidence="3">DUF559 domain-containing protein</fullName>
    </recommendedName>
</protein>
<accession>A0ABT7V307</accession>